<name>A0A0B5QDS9_CLOBE</name>
<dbReference type="InterPro" id="IPR018337">
    <property type="entry name" value="Cell_wall/Cho-bd_repeat"/>
</dbReference>
<dbReference type="KEGG" id="cbei:LF65_03847"/>
<reference evidence="6" key="1">
    <citation type="submission" date="2014-12" db="EMBL/GenBank/DDBJ databases">
        <title>Genome sequence of Clostridium beijerinckii strain 59B.</title>
        <authorList>
            <person name="Little G.T."/>
            <person name="Minton N.P."/>
        </authorList>
    </citation>
    <scope>NUCLEOTIDE SEQUENCE [LARGE SCALE GENOMIC DNA]</scope>
    <source>
        <strain evidence="6">59B</strain>
    </source>
</reference>
<dbReference type="Pfam" id="PF19127">
    <property type="entry name" value="Choline_bind_3"/>
    <property type="match status" value="1"/>
</dbReference>
<evidence type="ECO:0000313" key="5">
    <source>
        <dbReference type="EMBL" id="MBC2475961.1"/>
    </source>
</evidence>
<dbReference type="Proteomes" id="UP001194098">
    <property type="component" value="Unassembled WGS sequence"/>
</dbReference>
<keyword evidence="1" id="KW-0677">Repeat</keyword>
<dbReference type="Proteomes" id="UP000031866">
    <property type="component" value="Chromosome"/>
</dbReference>
<reference evidence="5" key="3">
    <citation type="submission" date="2020-04" db="EMBL/GenBank/DDBJ databases">
        <authorList>
            <person name="Brown S."/>
        </authorList>
    </citation>
    <scope>NUCLEOTIDE SEQUENCE</scope>
    <source>
        <strain evidence="5">DJ015</strain>
    </source>
</reference>
<dbReference type="STRING" id="1520.LF65_03847"/>
<dbReference type="EMBL" id="JABAGV010000039">
    <property type="protein sequence ID" value="MBC2475961.1"/>
    <property type="molecule type" value="Genomic_DNA"/>
</dbReference>
<evidence type="ECO:0000313" key="4">
    <source>
        <dbReference type="EMBL" id="AJH00400.1"/>
    </source>
</evidence>
<reference evidence="5" key="4">
    <citation type="journal article" date="2022" name="Nat. Biotechnol.">
        <title>Carbon-negative production of acetone and isopropanol by gas fermentation at industrial pilot scale.</title>
        <authorList>
            <person name="Liew F.E."/>
            <person name="Nogle R."/>
            <person name="Abdalla T."/>
            <person name="Rasor B.J."/>
            <person name="Canter C."/>
            <person name="Jensen R.O."/>
            <person name="Wang L."/>
            <person name="Strutz J."/>
            <person name="Chirania P."/>
            <person name="De Tissera S."/>
            <person name="Mueller A.P."/>
            <person name="Ruan Z."/>
            <person name="Gao A."/>
            <person name="Tran L."/>
            <person name="Engle N.L."/>
            <person name="Bromley J.C."/>
            <person name="Daniell J."/>
            <person name="Conrado R."/>
            <person name="Tschaplinski T.J."/>
            <person name="Giannone R.J."/>
            <person name="Hettich R.L."/>
            <person name="Karim A.S."/>
            <person name="Simpson S.D."/>
            <person name="Brown S.D."/>
            <person name="Leang C."/>
            <person name="Jewett M.C."/>
            <person name="Kopke M."/>
        </authorList>
    </citation>
    <scope>NUCLEOTIDE SEQUENCE</scope>
    <source>
        <strain evidence="5">DJ015</strain>
    </source>
</reference>
<keyword evidence="3" id="KW-0732">Signal</keyword>
<evidence type="ECO:0000256" key="1">
    <source>
        <dbReference type="ARBA" id="ARBA00022737"/>
    </source>
</evidence>
<dbReference type="GeneID" id="66346288"/>
<dbReference type="SUPFAM" id="SSF69360">
    <property type="entry name" value="Cell wall binding repeat"/>
    <property type="match status" value="1"/>
</dbReference>
<feature type="repeat" description="Cell wall-binding" evidence="2">
    <location>
        <begin position="44"/>
        <end position="63"/>
    </location>
</feature>
<dbReference type="Gene3D" id="2.10.270.10">
    <property type="entry name" value="Cholin Binding"/>
    <property type="match status" value="2"/>
</dbReference>
<dbReference type="AlphaFoldDB" id="A0A0B5QDS9"/>
<dbReference type="OrthoDB" id="1913644at2"/>
<reference evidence="4" key="2">
    <citation type="submission" date="2016-02" db="EMBL/GenBank/DDBJ databases">
        <title>Genome sequence of Clostridium beijerinckii strain 59B.</title>
        <authorList>
            <person name="Little G.T."/>
            <person name="Minton N.P."/>
        </authorList>
    </citation>
    <scope>NUCLEOTIDE SEQUENCE</scope>
    <source>
        <strain evidence="4">NCIMB 14988</strain>
    </source>
</reference>
<accession>A0A0B5QDS9</accession>
<dbReference type="RefSeq" id="WP_017210989.1">
    <property type="nucleotide sequence ID" value="NZ_BKAK01000016.1"/>
</dbReference>
<dbReference type="EMBL" id="CP010086">
    <property type="protein sequence ID" value="AJH00400.1"/>
    <property type="molecule type" value="Genomic_DNA"/>
</dbReference>
<feature type="repeat" description="Cell wall-binding" evidence="2">
    <location>
        <begin position="85"/>
        <end position="104"/>
    </location>
</feature>
<feature type="chain" id="PRO_5013445839" evidence="3">
    <location>
        <begin position="26"/>
        <end position="168"/>
    </location>
</feature>
<evidence type="ECO:0000313" key="6">
    <source>
        <dbReference type="Proteomes" id="UP000031866"/>
    </source>
</evidence>
<sequence>MVKRLIISSLLAISVIGIIPVSASATWKQDKYKHSYWVENGVKAKGWKQINGDWYYFKEDGSITNQWMEYNGNWYYFWTNGVMASNSWLKNNGMWYYFDGSGKLVQDSIIIGDKKYDFTTLTFIFSKYLTTGQNINIVGADNKNISDSQNTANNQVNQSSENNATSKN</sequence>
<evidence type="ECO:0000256" key="3">
    <source>
        <dbReference type="SAM" id="SignalP"/>
    </source>
</evidence>
<feature type="signal peptide" evidence="3">
    <location>
        <begin position="1"/>
        <end position="25"/>
    </location>
</feature>
<dbReference type="PROSITE" id="PS51170">
    <property type="entry name" value="CW"/>
    <property type="match status" value="3"/>
</dbReference>
<organism evidence="4 6">
    <name type="scientific">Clostridium beijerinckii</name>
    <name type="common">Clostridium MP</name>
    <dbReference type="NCBI Taxonomy" id="1520"/>
    <lineage>
        <taxon>Bacteria</taxon>
        <taxon>Bacillati</taxon>
        <taxon>Bacillota</taxon>
        <taxon>Clostridia</taxon>
        <taxon>Eubacteriales</taxon>
        <taxon>Clostridiaceae</taxon>
        <taxon>Clostridium</taxon>
    </lineage>
</organism>
<feature type="repeat" description="Cell wall-binding" evidence="2">
    <location>
        <begin position="64"/>
        <end position="83"/>
    </location>
</feature>
<evidence type="ECO:0000256" key="2">
    <source>
        <dbReference type="PROSITE-ProRule" id="PRU00591"/>
    </source>
</evidence>
<proteinExistence type="predicted"/>
<protein>
    <submittedName>
        <fullName evidence="4">Phage tail protein</fullName>
    </submittedName>
</protein>
<gene>
    <name evidence="5" type="ORF">HGI39_14900</name>
    <name evidence="4" type="ORF">LF65_03847</name>
</gene>